<dbReference type="Gene3D" id="3.40.50.20">
    <property type="match status" value="1"/>
</dbReference>
<dbReference type="InterPro" id="IPR003806">
    <property type="entry name" value="ATP-grasp_PylC-type"/>
</dbReference>
<dbReference type="SUPFAM" id="SSF56059">
    <property type="entry name" value="Glutathione synthetase ATP-binding domain-like"/>
    <property type="match status" value="1"/>
</dbReference>
<organism evidence="2 3">
    <name type="scientific">Bacillus carboniphilus</name>
    <dbReference type="NCBI Taxonomy" id="86663"/>
    <lineage>
        <taxon>Bacteria</taxon>
        <taxon>Bacillati</taxon>
        <taxon>Bacillota</taxon>
        <taxon>Bacilli</taxon>
        <taxon>Bacillales</taxon>
        <taxon>Bacillaceae</taxon>
        <taxon>Bacillus</taxon>
    </lineage>
</organism>
<proteinExistence type="predicted"/>
<keyword evidence="3" id="KW-1185">Reference proteome</keyword>
<evidence type="ECO:0000313" key="2">
    <source>
        <dbReference type="EMBL" id="GAA0329415.1"/>
    </source>
</evidence>
<dbReference type="Gene3D" id="3.30.470.20">
    <property type="entry name" value="ATP-grasp fold, B domain"/>
    <property type="match status" value="1"/>
</dbReference>
<dbReference type="Proteomes" id="UP001500782">
    <property type="component" value="Unassembled WGS sequence"/>
</dbReference>
<evidence type="ECO:0000313" key="3">
    <source>
        <dbReference type="Proteomes" id="UP001500782"/>
    </source>
</evidence>
<name>A0ABN0W915_9BACI</name>
<dbReference type="RefSeq" id="WP_343798685.1">
    <property type="nucleotide sequence ID" value="NZ_BAAADJ010000021.1"/>
</dbReference>
<comment type="caution">
    <text evidence="2">The sequence shown here is derived from an EMBL/GenBank/DDBJ whole genome shotgun (WGS) entry which is preliminary data.</text>
</comment>
<sequence length="379" mass="43898">MNTKKRILITGARAPYTLELIRALGKCGHTIYVAESLSITVSSFSRYIEKTIQVASPRQKTESFIQQLIQIIQDYSIDLLIPTCEESYYISEHLETIQSFCEVFTDSFTKILDLHNKFTFIESMKKWNFNTPETFLVNDSTNLQQLHLHSQKTYIYKPVYSRFGIQVMDFTVDKLEELATLKSSPFVPFVVQEKLVGKEFNLFAICHKGKMLSSAIYDNRYKSGKSSVYFRKVDRPTIQKWLTKVVEKINFTGFIGFDVMETNGFIYPLECNPRCTSGIHLINPEVIATCLIDKRTPLEQIDYQSTKALIFGMLLAKKDRDWLPSILKAKDVLWDTDDLLPFLTQPLSLIPLWKRMIHERISLIEATTLDIEWNGDYSQ</sequence>
<accession>A0ABN0W915</accession>
<evidence type="ECO:0000259" key="1">
    <source>
        <dbReference type="Pfam" id="PF02655"/>
    </source>
</evidence>
<gene>
    <name evidence="2" type="ORF">GCM10008967_19890</name>
</gene>
<protein>
    <submittedName>
        <fullName evidence="2">ATP-grasp domain-containing protein</fullName>
    </submittedName>
</protein>
<feature type="domain" description="ATP-grasp fold PylC-type" evidence="1">
    <location>
        <begin position="115"/>
        <end position="277"/>
    </location>
</feature>
<dbReference type="EMBL" id="BAAADJ010000021">
    <property type="protein sequence ID" value="GAA0329415.1"/>
    <property type="molecule type" value="Genomic_DNA"/>
</dbReference>
<reference evidence="2 3" key="1">
    <citation type="journal article" date="2019" name="Int. J. Syst. Evol. Microbiol.">
        <title>The Global Catalogue of Microorganisms (GCM) 10K type strain sequencing project: providing services to taxonomists for standard genome sequencing and annotation.</title>
        <authorList>
            <consortium name="The Broad Institute Genomics Platform"/>
            <consortium name="The Broad Institute Genome Sequencing Center for Infectious Disease"/>
            <person name="Wu L."/>
            <person name="Ma J."/>
        </authorList>
    </citation>
    <scope>NUCLEOTIDE SEQUENCE [LARGE SCALE GENOMIC DNA]</scope>
    <source>
        <strain evidence="2 3">JCM 9731</strain>
    </source>
</reference>
<dbReference type="Pfam" id="PF02655">
    <property type="entry name" value="ATP-grasp_3"/>
    <property type="match status" value="1"/>
</dbReference>